<organism evidence="1 2">
    <name type="scientific">Dentiscutata erythropus</name>
    <dbReference type="NCBI Taxonomy" id="1348616"/>
    <lineage>
        <taxon>Eukaryota</taxon>
        <taxon>Fungi</taxon>
        <taxon>Fungi incertae sedis</taxon>
        <taxon>Mucoromycota</taxon>
        <taxon>Glomeromycotina</taxon>
        <taxon>Glomeromycetes</taxon>
        <taxon>Diversisporales</taxon>
        <taxon>Gigasporaceae</taxon>
        <taxon>Dentiscutata</taxon>
    </lineage>
</organism>
<gene>
    <name evidence="1" type="ORF">DERYTH_LOCUS12825</name>
</gene>
<dbReference type="Proteomes" id="UP000789405">
    <property type="component" value="Unassembled WGS sequence"/>
</dbReference>
<protein>
    <submittedName>
        <fullName evidence="1">13116_t:CDS:1</fullName>
    </submittedName>
</protein>
<dbReference type="OrthoDB" id="2389127at2759"/>
<dbReference type="EMBL" id="CAJVPY010008614">
    <property type="protein sequence ID" value="CAG8698385.1"/>
    <property type="molecule type" value="Genomic_DNA"/>
</dbReference>
<accession>A0A9N9HNP6</accession>
<comment type="caution">
    <text evidence="1">The sequence shown here is derived from an EMBL/GenBank/DDBJ whole genome shotgun (WGS) entry which is preliminary data.</text>
</comment>
<reference evidence="1" key="1">
    <citation type="submission" date="2021-06" db="EMBL/GenBank/DDBJ databases">
        <authorList>
            <person name="Kallberg Y."/>
            <person name="Tangrot J."/>
            <person name="Rosling A."/>
        </authorList>
    </citation>
    <scope>NUCLEOTIDE SEQUENCE</scope>
    <source>
        <strain evidence="1">MA453B</strain>
    </source>
</reference>
<sequence>HINGYKQKRREYKYCEHHINDALRAAHTHFRNCGCVSSEQKKRYFGNLYKEEEHDSGIFDASTLVASASLLAEVVSTSTLVVSNLFTSRRISKNTRGENKLTEGEDENIEISESEIELLTESDIDNE</sequence>
<evidence type="ECO:0000313" key="1">
    <source>
        <dbReference type="EMBL" id="CAG8698385.1"/>
    </source>
</evidence>
<dbReference type="AlphaFoldDB" id="A0A9N9HNP6"/>
<name>A0A9N9HNP6_9GLOM</name>
<keyword evidence="2" id="KW-1185">Reference proteome</keyword>
<feature type="non-terminal residue" evidence="1">
    <location>
        <position position="127"/>
    </location>
</feature>
<proteinExistence type="predicted"/>
<evidence type="ECO:0000313" key="2">
    <source>
        <dbReference type="Proteomes" id="UP000789405"/>
    </source>
</evidence>